<dbReference type="PANTHER" id="PTHR12042">
    <property type="entry name" value="LACTOSYLCERAMIDE 4-ALPHA-GALACTOSYLTRANSFERASE ALPHA- 1,4-GALACTOSYLTRANSFERASE"/>
    <property type="match status" value="1"/>
</dbReference>
<dbReference type="GO" id="GO:0000139">
    <property type="term" value="C:Golgi membrane"/>
    <property type="evidence" value="ECO:0007669"/>
    <property type="project" value="UniProtKB-SubCell"/>
</dbReference>
<evidence type="ECO:0000259" key="7">
    <source>
        <dbReference type="Pfam" id="PF04572"/>
    </source>
</evidence>
<evidence type="ECO:0000313" key="10">
    <source>
        <dbReference type="Proteomes" id="UP000001555"/>
    </source>
</evidence>
<dbReference type="InParanoid" id="B7PBB7"/>
<feature type="domain" description="Alpha 1,4-glycosyltransferase" evidence="7">
    <location>
        <begin position="53"/>
        <end position="178"/>
    </location>
</feature>
<dbReference type="GO" id="GO:0016758">
    <property type="term" value="F:hexosyltransferase activity"/>
    <property type="evidence" value="ECO:0000318"/>
    <property type="project" value="GO_Central"/>
</dbReference>
<dbReference type="VEuPathDB" id="VectorBase:ISCW016806"/>
<reference evidence="8 10" key="1">
    <citation type="submission" date="2008-03" db="EMBL/GenBank/DDBJ databases">
        <title>Annotation of Ixodes scapularis.</title>
        <authorList>
            <consortium name="Ixodes scapularis Genome Project Consortium"/>
            <person name="Caler E."/>
            <person name="Hannick L.I."/>
            <person name="Bidwell S."/>
            <person name="Joardar V."/>
            <person name="Thiagarajan M."/>
            <person name="Amedeo P."/>
            <person name="Galinsky K.J."/>
            <person name="Schobel S."/>
            <person name="Inman J."/>
            <person name="Hostetler J."/>
            <person name="Miller J."/>
            <person name="Hammond M."/>
            <person name="Megy K."/>
            <person name="Lawson D."/>
            <person name="Kodira C."/>
            <person name="Sutton G."/>
            <person name="Meyer J."/>
            <person name="Hill C.A."/>
            <person name="Birren B."/>
            <person name="Nene V."/>
            <person name="Collins F."/>
            <person name="Alarcon-Chaidez F."/>
            <person name="Wikel S."/>
            <person name="Strausberg R."/>
        </authorList>
    </citation>
    <scope>NUCLEOTIDE SEQUENCE [LARGE SCALE GENOMIC DNA]</scope>
    <source>
        <strain evidence="10">Wikel</strain>
        <strain evidence="8">Wikel colony</strain>
    </source>
</reference>
<reference evidence="9" key="2">
    <citation type="submission" date="2020-05" db="UniProtKB">
        <authorList>
            <consortium name="EnsemblMetazoa"/>
        </authorList>
    </citation>
    <scope>IDENTIFICATION</scope>
    <source>
        <strain evidence="9">wikel</strain>
    </source>
</reference>
<comment type="subcellular location">
    <subcellularLocation>
        <location evidence="1">Golgi apparatus membrane</location>
        <topology evidence="1">Single-pass type II membrane protein</topology>
    </subcellularLocation>
</comment>
<organism>
    <name type="scientific">Ixodes scapularis</name>
    <name type="common">Black-legged tick</name>
    <name type="synonym">Deer tick</name>
    <dbReference type="NCBI Taxonomy" id="6945"/>
    <lineage>
        <taxon>Eukaryota</taxon>
        <taxon>Metazoa</taxon>
        <taxon>Ecdysozoa</taxon>
        <taxon>Arthropoda</taxon>
        <taxon>Chelicerata</taxon>
        <taxon>Arachnida</taxon>
        <taxon>Acari</taxon>
        <taxon>Parasitiformes</taxon>
        <taxon>Ixodida</taxon>
        <taxon>Ixodoidea</taxon>
        <taxon>Ixodidae</taxon>
        <taxon>Ixodinae</taxon>
        <taxon>Ixodes</taxon>
    </lineage>
</organism>
<evidence type="ECO:0000256" key="6">
    <source>
        <dbReference type="ARBA" id="ARBA00023136"/>
    </source>
</evidence>
<keyword evidence="5" id="KW-0333">Golgi apparatus</keyword>
<dbReference type="SUPFAM" id="SSF53448">
    <property type="entry name" value="Nucleotide-diphospho-sugar transferases"/>
    <property type="match status" value="1"/>
</dbReference>
<comment type="similarity">
    <text evidence="2">Belongs to the glycosyltransferase 32 family.</text>
</comment>
<dbReference type="PaxDb" id="6945-B7PBB7"/>
<sequence length="186" mass="21189">MVHLSDALRLGLLWMHGGIYLDLDVVVLVKLGAFVNSLVQSMDDMVSNGILFFDRYHPFLGDCIRTLVSNYNPHVWGQNGPVLMRSVFLRWCNATVVEDMVEKSCKGVTLLPRRYFLPLNYSQHSKFFRDSDAEEVWNASADSHIMHVYGSNNADVIAEPRSVYATVARRHCPRTFALSMKRDGHI</sequence>
<dbReference type="HOGENOM" id="CLU_049512_3_0_1"/>
<dbReference type="STRING" id="6945.B7PBB7"/>
<dbReference type="VEuPathDB" id="VectorBase:ISCI016806"/>
<dbReference type="EC" id="2.4.1.228" evidence="8"/>
<evidence type="ECO:0000256" key="1">
    <source>
        <dbReference type="ARBA" id="ARBA00004323"/>
    </source>
</evidence>
<evidence type="ECO:0000313" key="8">
    <source>
        <dbReference type="EMBL" id="EEC03889.1"/>
    </source>
</evidence>
<dbReference type="Proteomes" id="UP000001555">
    <property type="component" value="Unassembled WGS sequence"/>
</dbReference>
<protein>
    <submittedName>
        <fullName evidence="8 9">Lactosylceramide 4-alpha-galactosyltransferase, putative</fullName>
        <ecNumber evidence="8">2.4.1.228</ecNumber>
    </submittedName>
</protein>
<keyword evidence="6" id="KW-0472">Membrane</keyword>
<gene>
    <name evidence="9" type="primary">8027344</name>
    <name evidence="8" type="ORF">IscW_ISCW016806</name>
</gene>
<evidence type="ECO:0000256" key="5">
    <source>
        <dbReference type="ARBA" id="ARBA00023034"/>
    </source>
</evidence>
<evidence type="ECO:0000256" key="4">
    <source>
        <dbReference type="ARBA" id="ARBA00022679"/>
    </source>
</evidence>
<dbReference type="InterPro" id="IPR007577">
    <property type="entry name" value="GlycoTrfase_DXD_sugar-bd_CS"/>
</dbReference>
<dbReference type="Pfam" id="PF04572">
    <property type="entry name" value="Gb3_synth"/>
    <property type="match status" value="1"/>
</dbReference>
<name>B7PBB7_IXOSC</name>
<dbReference type="PANTHER" id="PTHR12042:SF21">
    <property type="entry name" value="ALPHA1,4-GALACTOSYLTRANSFERASE 1-RELATED"/>
    <property type="match status" value="1"/>
</dbReference>
<dbReference type="OrthoDB" id="6495627at2759"/>
<proteinExistence type="inferred from homology"/>
<dbReference type="EnsemblMetazoa" id="ISCW016806-RA">
    <property type="protein sequence ID" value="ISCW016806-PA"/>
    <property type="gene ID" value="ISCW016806"/>
</dbReference>
<dbReference type="Pfam" id="PF04488">
    <property type="entry name" value="Gly_transf_sug"/>
    <property type="match status" value="1"/>
</dbReference>
<accession>B7PBB7</accession>
<keyword evidence="10" id="KW-1185">Reference proteome</keyword>
<evidence type="ECO:0000313" key="9">
    <source>
        <dbReference type="EnsemblMetazoa" id="ISCW016806-PA"/>
    </source>
</evidence>
<dbReference type="InterPro" id="IPR007652">
    <property type="entry name" value="A1-4-GlycosylTfrase_dom"/>
</dbReference>
<dbReference type="VEuPathDB" id="VectorBase:ISCP_010636"/>
<keyword evidence="4 8" id="KW-0808">Transferase</keyword>
<dbReference type="EMBL" id="DS675308">
    <property type="protein sequence ID" value="EEC03889.1"/>
    <property type="molecule type" value="Genomic_DNA"/>
</dbReference>
<dbReference type="AlphaFoldDB" id="B7PBB7"/>
<evidence type="ECO:0000256" key="3">
    <source>
        <dbReference type="ARBA" id="ARBA00022676"/>
    </source>
</evidence>
<dbReference type="KEGG" id="isc:8027344"/>
<evidence type="ECO:0000256" key="2">
    <source>
        <dbReference type="ARBA" id="ARBA00009003"/>
    </source>
</evidence>
<dbReference type="Gene3D" id="3.90.550.20">
    <property type="match status" value="1"/>
</dbReference>
<keyword evidence="3 8" id="KW-0328">Glycosyltransferase</keyword>
<dbReference type="InterPro" id="IPR029044">
    <property type="entry name" value="Nucleotide-diphossugar_trans"/>
</dbReference>
<dbReference type="GO" id="GO:0050512">
    <property type="term" value="F:lactosylceramide 4-alpha-galactosyltransferase activity"/>
    <property type="evidence" value="ECO:0007669"/>
    <property type="project" value="UniProtKB-EC"/>
</dbReference>
<dbReference type="GO" id="GO:0006688">
    <property type="term" value="P:glycosphingolipid biosynthetic process"/>
    <property type="evidence" value="ECO:0000318"/>
    <property type="project" value="GO_Central"/>
</dbReference>
<dbReference type="EMBL" id="ABJB010358905">
    <property type="status" value="NOT_ANNOTATED_CDS"/>
    <property type="molecule type" value="Genomic_DNA"/>
</dbReference>
<dbReference type="InterPro" id="IPR051981">
    <property type="entry name" value="Glycosyltransf_32"/>
</dbReference>